<reference evidence="2" key="2">
    <citation type="submission" date="2025-09" db="UniProtKB">
        <authorList>
            <consortium name="Ensembl"/>
        </authorList>
    </citation>
    <scope>IDENTIFICATION</scope>
</reference>
<gene>
    <name evidence="2" type="primary">apoa2</name>
</gene>
<dbReference type="OrthoDB" id="8940690at2759"/>
<evidence type="ECO:0000256" key="1">
    <source>
        <dbReference type="SAM" id="SignalP"/>
    </source>
</evidence>
<dbReference type="OMA" id="RPHIGIT"/>
<keyword evidence="3" id="KW-1185">Reference proteome</keyword>
<reference evidence="2" key="1">
    <citation type="submission" date="2025-08" db="UniProtKB">
        <authorList>
            <consortium name="Ensembl"/>
        </authorList>
    </citation>
    <scope>IDENTIFICATION</scope>
</reference>
<protein>
    <submittedName>
        <fullName evidence="2">Apolipoprotein A-II</fullName>
    </submittedName>
</protein>
<feature type="signal peptide" evidence="1">
    <location>
        <begin position="1"/>
        <end position="20"/>
    </location>
</feature>
<name>A0A8C5A7M9_GADMO</name>
<dbReference type="Proteomes" id="UP000694546">
    <property type="component" value="Chromosome 11"/>
</dbReference>
<dbReference type="GeneTree" id="ENSGT00390000015918"/>
<sequence>MNGKFALALILCLQVSLSLCQAPAPSQELVDKYEGLKSVFYRRLLTGVTRAQAALGPMIEGMGDSDQTAKAYVEGIQTSPKFQSAVKIASGLAQEASPLVEKARLATLGAYEQYLRPYIGTYLDDQIIQAKYFLDKVLPVE</sequence>
<evidence type="ECO:0000313" key="3">
    <source>
        <dbReference type="Proteomes" id="UP000694546"/>
    </source>
</evidence>
<dbReference type="AlphaFoldDB" id="A0A8C5A7M9"/>
<dbReference type="Ensembl" id="ENSGMOT00000027215.1">
    <property type="protein sequence ID" value="ENSGMOP00000027309.1"/>
    <property type="gene ID" value="ENSGMOG00000029738.1"/>
</dbReference>
<dbReference type="GO" id="GO:0000280">
    <property type="term" value="P:nuclear division"/>
    <property type="evidence" value="ECO:0007669"/>
    <property type="project" value="Ensembl"/>
</dbReference>
<organism evidence="2 3">
    <name type="scientific">Gadus morhua</name>
    <name type="common">Atlantic cod</name>
    <dbReference type="NCBI Taxonomy" id="8049"/>
    <lineage>
        <taxon>Eukaryota</taxon>
        <taxon>Metazoa</taxon>
        <taxon>Chordata</taxon>
        <taxon>Craniata</taxon>
        <taxon>Vertebrata</taxon>
        <taxon>Euteleostomi</taxon>
        <taxon>Actinopterygii</taxon>
        <taxon>Neopterygii</taxon>
        <taxon>Teleostei</taxon>
        <taxon>Neoteleostei</taxon>
        <taxon>Acanthomorphata</taxon>
        <taxon>Zeiogadaria</taxon>
        <taxon>Gadariae</taxon>
        <taxon>Gadiformes</taxon>
        <taxon>Gadoidei</taxon>
        <taxon>Gadidae</taxon>
        <taxon>Gadus</taxon>
    </lineage>
</organism>
<dbReference type="GO" id="GO:0043009">
    <property type="term" value="P:chordate embryonic development"/>
    <property type="evidence" value="ECO:0007669"/>
    <property type="project" value="Ensembl"/>
</dbReference>
<feature type="chain" id="PRO_5047432550" evidence="1">
    <location>
        <begin position="21"/>
        <end position="141"/>
    </location>
</feature>
<evidence type="ECO:0000313" key="2">
    <source>
        <dbReference type="Ensembl" id="ENSGMOP00000027309.1"/>
    </source>
</evidence>
<dbReference type="GO" id="GO:0055113">
    <property type="term" value="P:epiboly involved in gastrulation with mouth forming second"/>
    <property type="evidence" value="ECO:0007669"/>
    <property type="project" value="Ensembl"/>
</dbReference>
<proteinExistence type="predicted"/>
<keyword evidence="1" id="KW-0732">Signal</keyword>
<accession>A0A8C5A7M9</accession>